<keyword evidence="3" id="KW-0820">tRNA-binding</keyword>
<keyword evidence="4 11" id="KW-0808">Transferase</keyword>
<organism evidence="14 15">
    <name type="scientific">Candidatus Fervidibacter sacchari</name>
    <dbReference type="NCBI Taxonomy" id="1448929"/>
    <lineage>
        <taxon>Bacteria</taxon>
        <taxon>Candidatus Fervidibacterota</taxon>
        <taxon>Candidatus Fervidibacter</taxon>
    </lineage>
</organism>
<comment type="cofactor">
    <cofactor evidence="1">
        <name>Mg(2+)</name>
        <dbReference type="ChEBI" id="CHEBI:18420"/>
    </cofactor>
</comment>
<evidence type="ECO:0000256" key="2">
    <source>
        <dbReference type="ARBA" id="ARBA00007265"/>
    </source>
</evidence>
<evidence type="ECO:0000256" key="8">
    <source>
        <dbReference type="ARBA" id="ARBA00022741"/>
    </source>
</evidence>
<comment type="caution">
    <text evidence="14">The sequence shown here is derived from an EMBL/GenBank/DDBJ whole genome shotgun (WGS) entry which is preliminary data.</text>
</comment>
<sequence length="445" mass="51281">MAMPFQQKPLNLAKELERKFPAEVLSTLREVGKFASQMGMTAYAVGGFVRDLLLGTPTLDIDIVIEGNGIALAQKLAQMWQADLTVHERFLTATLQWQLREPKSASTHAPIHACTLSRLDIATARKERYPSPAALPEVEPASILDDLWRRDFTINAMAICLDPKRFGELVDPTGGFNDLQRGIIRVLHERSFVDDPTRIFRAVRYEQRFGFKIERKTLRLICHARDESLLTKLSRDRIKHELWRMLQERDPTKPMRRLSKLRILPVIAPELCVTTKRLEWMRRANEWLNWFAEKFPEKRLEREWALLLPLLPTAEAVNLFSQRYQLGESERECGLALQKALKRRTPKRPSSWVRWLNPLPLEAALVLAAKRSLPNDPLWQRYFLEWRWARPDITGEDLKACGVAGRAISIGLQAALAVKLDEGADASKQLEVALRRARQYQTSRR</sequence>
<evidence type="ECO:0000256" key="10">
    <source>
        <dbReference type="ARBA" id="ARBA00022884"/>
    </source>
</evidence>
<dbReference type="Pfam" id="PF12627">
    <property type="entry name" value="PolyA_pol_RNAbd"/>
    <property type="match status" value="1"/>
</dbReference>
<reference evidence="14 15" key="1">
    <citation type="submission" date="2022-08" db="EMBL/GenBank/DDBJ databases">
        <title>Bacterial and archaeal communities from various locations to study Microbial Dark Matter (Phase II).</title>
        <authorList>
            <person name="Stepanauskas R."/>
        </authorList>
    </citation>
    <scope>NUCLEOTIDE SEQUENCE [LARGE SCALE GENOMIC DNA]</scope>
    <source>
        <strain evidence="14 15">PD1</strain>
    </source>
</reference>
<dbReference type="Gene3D" id="3.30.460.10">
    <property type="entry name" value="Beta Polymerase, domain 2"/>
    <property type="match status" value="1"/>
</dbReference>
<dbReference type="PANTHER" id="PTHR47788">
    <property type="entry name" value="POLYA POLYMERASE"/>
    <property type="match status" value="1"/>
</dbReference>
<comment type="similarity">
    <text evidence="2 11">Belongs to the tRNA nucleotidyltransferase/poly(A) polymerase family.</text>
</comment>
<keyword evidence="7" id="KW-0479">Metal-binding</keyword>
<dbReference type="InterPro" id="IPR052390">
    <property type="entry name" value="tRNA_nt/polyA_polymerase"/>
</dbReference>
<dbReference type="Pfam" id="PF01743">
    <property type="entry name" value="PolyA_pol"/>
    <property type="match status" value="1"/>
</dbReference>
<keyword evidence="6" id="KW-0548">Nucleotidyltransferase</keyword>
<dbReference type="InterPro" id="IPR043519">
    <property type="entry name" value="NT_sf"/>
</dbReference>
<dbReference type="InterPro" id="IPR002646">
    <property type="entry name" value="PolA_pol_head_dom"/>
</dbReference>
<gene>
    <name evidence="14" type="ORF">M2350_001915</name>
</gene>
<evidence type="ECO:0000256" key="5">
    <source>
        <dbReference type="ARBA" id="ARBA00022694"/>
    </source>
</evidence>
<dbReference type="SUPFAM" id="SSF81301">
    <property type="entry name" value="Nucleotidyltransferase"/>
    <property type="match status" value="1"/>
</dbReference>
<dbReference type="InterPro" id="IPR032828">
    <property type="entry name" value="PolyA_RNA-bd"/>
</dbReference>
<keyword evidence="5" id="KW-0819">tRNA processing</keyword>
<accession>A0ABT2ENJ4</accession>
<dbReference type="EMBL" id="JANUCP010000003">
    <property type="protein sequence ID" value="MCS3919502.1"/>
    <property type="molecule type" value="Genomic_DNA"/>
</dbReference>
<dbReference type="PANTHER" id="PTHR47788:SF1">
    <property type="entry name" value="A-ADDING TRNA NUCLEOTIDYLTRANSFERASE"/>
    <property type="match status" value="1"/>
</dbReference>
<evidence type="ECO:0000256" key="7">
    <source>
        <dbReference type="ARBA" id="ARBA00022723"/>
    </source>
</evidence>
<protein>
    <submittedName>
        <fullName evidence="14">tRNA nucleotidyltransferase/poly(A) polymerase</fullName>
    </submittedName>
</protein>
<evidence type="ECO:0000256" key="11">
    <source>
        <dbReference type="RuleBase" id="RU003953"/>
    </source>
</evidence>
<keyword evidence="9" id="KW-0460">Magnesium</keyword>
<keyword evidence="8" id="KW-0547">Nucleotide-binding</keyword>
<evidence type="ECO:0000313" key="14">
    <source>
        <dbReference type="EMBL" id="MCS3919502.1"/>
    </source>
</evidence>
<evidence type="ECO:0000259" key="12">
    <source>
        <dbReference type="Pfam" id="PF01743"/>
    </source>
</evidence>
<dbReference type="Proteomes" id="UP001204798">
    <property type="component" value="Unassembled WGS sequence"/>
</dbReference>
<evidence type="ECO:0000256" key="6">
    <source>
        <dbReference type="ARBA" id="ARBA00022695"/>
    </source>
</evidence>
<feature type="domain" description="tRNA nucleotidyltransferase/poly(A) polymerase RNA and SrmB- binding" evidence="13">
    <location>
        <begin position="210"/>
        <end position="271"/>
    </location>
</feature>
<keyword evidence="10 11" id="KW-0694">RNA-binding</keyword>
<proteinExistence type="inferred from homology"/>
<evidence type="ECO:0000256" key="1">
    <source>
        <dbReference type="ARBA" id="ARBA00001946"/>
    </source>
</evidence>
<dbReference type="Gene3D" id="1.10.3090.10">
    <property type="entry name" value="cca-adding enzyme, domain 2"/>
    <property type="match status" value="1"/>
</dbReference>
<name>A0ABT2ENJ4_9BACT</name>
<keyword evidence="15" id="KW-1185">Reference proteome</keyword>
<feature type="domain" description="Poly A polymerase head" evidence="12">
    <location>
        <begin position="42"/>
        <end position="185"/>
    </location>
</feature>
<evidence type="ECO:0000256" key="3">
    <source>
        <dbReference type="ARBA" id="ARBA00022555"/>
    </source>
</evidence>
<evidence type="ECO:0000256" key="9">
    <source>
        <dbReference type="ARBA" id="ARBA00022842"/>
    </source>
</evidence>
<evidence type="ECO:0000313" key="15">
    <source>
        <dbReference type="Proteomes" id="UP001204798"/>
    </source>
</evidence>
<evidence type="ECO:0000259" key="13">
    <source>
        <dbReference type="Pfam" id="PF12627"/>
    </source>
</evidence>
<evidence type="ECO:0000256" key="4">
    <source>
        <dbReference type="ARBA" id="ARBA00022679"/>
    </source>
</evidence>
<dbReference type="SUPFAM" id="SSF81891">
    <property type="entry name" value="Poly A polymerase C-terminal region-like"/>
    <property type="match status" value="1"/>
</dbReference>
<dbReference type="CDD" id="cd05398">
    <property type="entry name" value="NT_ClassII-CCAase"/>
    <property type="match status" value="1"/>
</dbReference>